<gene>
    <name evidence="1" type="ORF">NPIL_183681</name>
</gene>
<accession>A0A8X6TJ99</accession>
<comment type="caution">
    <text evidence="1">The sequence shown here is derived from an EMBL/GenBank/DDBJ whole genome shotgun (WGS) entry which is preliminary data.</text>
</comment>
<keyword evidence="2" id="KW-1185">Reference proteome</keyword>
<dbReference type="EMBL" id="BMAW01105727">
    <property type="protein sequence ID" value="GFT20709.1"/>
    <property type="molecule type" value="Genomic_DNA"/>
</dbReference>
<organism evidence="1 2">
    <name type="scientific">Nephila pilipes</name>
    <name type="common">Giant wood spider</name>
    <name type="synonym">Nephila maculata</name>
    <dbReference type="NCBI Taxonomy" id="299642"/>
    <lineage>
        <taxon>Eukaryota</taxon>
        <taxon>Metazoa</taxon>
        <taxon>Ecdysozoa</taxon>
        <taxon>Arthropoda</taxon>
        <taxon>Chelicerata</taxon>
        <taxon>Arachnida</taxon>
        <taxon>Araneae</taxon>
        <taxon>Araneomorphae</taxon>
        <taxon>Entelegynae</taxon>
        <taxon>Araneoidea</taxon>
        <taxon>Nephilidae</taxon>
        <taxon>Nephila</taxon>
    </lineage>
</organism>
<sequence length="47" mass="5242">LKTHKPGNNVTTDYFHSGKSLTLWSKTSPLRSPKSVYRTGAFTTSKD</sequence>
<evidence type="ECO:0000313" key="2">
    <source>
        <dbReference type="Proteomes" id="UP000887013"/>
    </source>
</evidence>
<dbReference type="AlphaFoldDB" id="A0A8X6TJ99"/>
<protein>
    <submittedName>
        <fullName evidence="1">Uncharacterized protein</fullName>
    </submittedName>
</protein>
<evidence type="ECO:0000313" key="1">
    <source>
        <dbReference type="EMBL" id="GFT20709.1"/>
    </source>
</evidence>
<name>A0A8X6TJ99_NEPPI</name>
<feature type="non-terminal residue" evidence="1">
    <location>
        <position position="1"/>
    </location>
</feature>
<proteinExistence type="predicted"/>
<reference evidence="1" key="1">
    <citation type="submission" date="2020-08" db="EMBL/GenBank/DDBJ databases">
        <title>Multicomponent nature underlies the extraordinary mechanical properties of spider dragline silk.</title>
        <authorList>
            <person name="Kono N."/>
            <person name="Nakamura H."/>
            <person name="Mori M."/>
            <person name="Yoshida Y."/>
            <person name="Ohtoshi R."/>
            <person name="Malay A.D."/>
            <person name="Moran D.A.P."/>
            <person name="Tomita M."/>
            <person name="Numata K."/>
            <person name="Arakawa K."/>
        </authorList>
    </citation>
    <scope>NUCLEOTIDE SEQUENCE</scope>
</reference>
<dbReference type="Proteomes" id="UP000887013">
    <property type="component" value="Unassembled WGS sequence"/>
</dbReference>